<evidence type="ECO:0000313" key="1">
    <source>
        <dbReference type="EMBL" id="MBS2211815.1"/>
    </source>
</evidence>
<dbReference type="InterPro" id="IPR039498">
    <property type="entry name" value="NTP_transf_5"/>
</dbReference>
<protein>
    <submittedName>
        <fullName evidence="1">Nucleotidyltransferase family protein</fullName>
    </submittedName>
</protein>
<dbReference type="RefSeq" id="WP_212228116.1">
    <property type="nucleotide sequence ID" value="NZ_JAGUCN010000010.1"/>
</dbReference>
<gene>
    <name evidence="1" type="ORF">KEM09_10390</name>
</gene>
<evidence type="ECO:0000313" key="2">
    <source>
        <dbReference type="Proteomes" id="UP000721861"/>
    </source>
</evidence>
<name>A0ABS5K9Y9_9BACT</name>
<sequence length="373" mass="42886">MGDESIIQATEKQWLIEVLANKQPKWPMSCDGDNAVHIAVQNGVGALVFQTISEQKLDCPQDVKAELKKAYFTNLMRNANIEQVWKELNVKMGQLQFSYIPLKGIYLSQYIYADSTLRAMSDIDVLMKPQEADELYLQLLEKGAVSAEPGYQPYSSTTDHHLPGLTYKGVYIELHRGLFPDDANYNLPVDLIWQQAIRHKHTLGIHPHLNLIYLCLHLYYTVKRGGLRIGWLYDFIVYSQSDEFGQCEGDFMQQLHELNCAEPVLGLLYATEELFAHHFDFIEHGIEGKTIRSVKKRVIYFLNHQGEGGTDYSYEIALERLKNTKGLAAKLAFVKQRIIKRDNNSQSTLKRLGTLSIRMLGMLRQKMISFFRF</sequence>
<dbReference type="Proteomes" id="UP000721861">
    <property type="component" value="Unassembled WGS sequence"/>
</dbReference>
<dbReference type="EMBL" id="JAGUCN010000010">
    <property type="protein sequence ID" value="MBS2211815.1"/>
    <property type="molecule type" value="Genomic_DNA"/>
</dbReference>
<dbReference type="Pfam" id="PF14907">
    <property type="entry name" value="NTP_transf_5"/>
    <property type="match status" value="1"/>
</dbReference>
<reference evidence="1 2" key="1">
    <citation type="journal article" date="2014" name="Int. J. Syst. Evol. Microbiol.">
        <title>Carboxylicivirga gen. nov. in the family Marinilabiliaceae with two novel species, Carboxylicivirga mesophila sp. nov. and Carboxylicivirga taeanensis sp. nov., and reclassification of Cytophaga fermentans as Saccharicrinis fermentans gen. nov., comb. nov.</title>
        <authorList>
            <person name="Yang S.H."/>
            <person name="Seo H.S."/>
            <person name="Woo J.H."/>
            <person name="Oh H.M."/>
            <person name="Jang H."/>
            <person name="Lee J.H."/>
            <person name="Kim S.J."/>
            <person name="Kwon K.K."/>
        </authorList>
    </citation>
    <scope>NUCLEOTIDE SEQUENCE [LARGE SCALE GENOMIC DNA]</scope>
    <source>
        <strain evidence="1 2">JCM 18290</strain>
    </source>
</reference>
<proteinExistence type="predicted"/>
<comment type="caution">
    <text evidence="1">The sequence shown here is derived from an EMBL/GenBank/DDBJ whole genome shotgun (WGS) entry which is preliminary data.</text>
</comment>
<accession>A0ABS5K9Y9</accession>
<organism evidence="1 2">
    <name type="scientific">Carboxylicivirga mesophila</name>
    <dbReference type="NCBI Taxonomy" id="1166478"/>
    <lineage>
        <taxon>Bacteria</taxon>
        <taxon>Pseudomonadati</taxon>
        <taxon>Bacteroidota</taxon>
        <taxon>Bacteroidia</taxon>
        <taxon>Marinilabiliales</taxon>
        <taxon>Marinilabiliaceae</taxon>
        <taxon>Carboxylicivirga</taxon>
    </lineage>
</organism>
<keyword evidence="2" id="KW-1185">Reference proteome</keyword>